<evidence type="ECO:0008006" key="4">
    <source>
        <dbReference type="Google" id="ProtNLM"/>
    </source>
</evidence>
<reference evidence="2 3" key="1">
    <citation type="submission" date="2016-10" db="EMBL/GenBank/DDBJ databases">
        <authorList>
            <person name="de Groot N.N."/>
        </authorList>
    </citation>
    <scope>NUCLEOTIDE SEQUENCE [LARGE SCALE GENOMIC DNA]</scope>
    <source>
        <strain evidence="2 3">IBRC-M10015</strain>
    </source>
</reference>
<protein>
    <recommendedName>
        <fullName evidence="4">DUF4260 domain-containing protein</fullName>
    </recommendedName>
</protein>
<gene>
    <name evidence="2" type="ORF">SAMN05216226_1112</name>
</gene>
<feature type="transmembrane region" description="Helical" evidence="1">
    <location>
        <begin position="20"/>
        <end position="41"/>
    </location>
</feature>
<dbReference type="RefSeq" id="WP_218120884.1">
    <property type="nucleotide sequence ID" value="NZ_FNFC01000011.1"/>
</dbReference>
<dbReference type="AlphaFoldDB" id="A0A1G8XEM4"/>
<accession>A0A1G8XEM4</accession>
<dbReference type="Pfam" id="PF14079">
    <property type="entry name" value="DUF4260"/>
    <property type="match status" value="1"/>
</dbReference>
<evidence type="ECO:0000313" key="2">
    <source>
        <dbReference type="EMBL" id="SDJ88230.1"/>
    </source>
</evidence>
<keyword evidence="1" id="KW-0812">Transmembrane</keyword>
<dbReference type="OrthoDB" id="270836at2157"/>
<evidence type="ECO:0000256" key="1">
    <source>
        <dbReference type="SAM" id="Phobius"/>
    </source>
</evidence>
<organism evidence="2 3">
    <name type="scientific">Halovenus aranensis</name>
    <dbReference type="NCBI Taxonomy" id="890420"/>
    <lineage>
        <taxon>Archaea</taxon>
        <taxon>Methanobacteriati</taxon>
        <taxon>Methanobacteriota</taxon>
        <taxon>Stenosarchaea group</taxon>
        <taxon>Halobacteria</taxon>
        <taxon>Halobacteriales</taxon>
        <taxon>Haloarculaceae</taxon>
        <taxon>Halovenus</taxon>
    </lineage>
</organism>
<dbReference type="InterPro" id="IPR025356">
    <property type="entry name" value="DUF4260"/>
</dbReference>
<sequence>MNGAYTSAIAVHTYLAPVTLGAAGASFGMSLPVWVALVWAAHIGADRAVGYGLKYPTEFKHTHLSGQGDHNTAGLAAVAPADE</sequence>
<proteinExistence type="predicted"/>
<dbReference type="EMBL" id="FNFC01000011">
    <property type="protein sequence ID" value="SDJ88230.1"/>
    <property type="molecule type" value="Genomic_DNA"/>
</dbReference>
<name>A0A1G8XEM4_9EURY</name>
<evidence type="ECO:0000313" key="3">
    <source>
        <dbReference type="Proteomes" id="UP000198856"/>
    </source>
</evidence>
<keyword evidence="3" id="KW-1185">Reference proteome</keyword>
<dbReference type="Proteomes" id="UP000198856">
    <property type="component" value="Unassembled WGS sequence"/>
</dbReference>
<dbReference type="STRING" id="890420.SAMN05216226_1112"/>
<keyword evidence="1" id="KW-0472">Membrane</keyword>
<keyword evidence="1" id="KW-1133">Transmembrane helix</keyword>